<accession>T1F1Y8</accession>
<keyword evidence="2 4" id="KW-0863">Zinc-finger</keyword>
<keyword evidence="1" id="KW-0479">Metal-binding</keyword>
<dbReference type="RefSeq" id="XP_009013514.1">
    <property type="nucleotide sequence ID" value="XM_009015266.1"/>
</dbReference>
<reference evidence="9" key="1">
    <citation type="submission" date="2012-12" db="EMBL/GenBank/DDBJ databases">
        <authorList>
            <person name="Hellsten U."/>
            <person name="Grimwood J."/>
            <person name="Chapman J.A."/>
            <person name="Shapiro H."/>
            <person name="Aerts A."/>
            <person name="Otillar R.P."/>
            <person name="Terry A.Y."/>
            <person name="Boore J.L."/>
            <person name="Simakov O."/>
            <person name="Marletaz F."/>
            <person name="Cho S.-J."/>
            <person name="Edsinger-Gonzales E."/>
            <person name="Havlak P."/>
            <person name="Kuo D.-H."/>
            <person name="Larsson T."/>
            <person name="Lv J."/>
            <person name="Arendt D."/>
            <person name="Savage R."/>
            <person name="Osoegawa K."/>
            <person name="de Jong P."/>
            <person name="Lindberg D.R."/>
            <person name="Seaver E.C."/>
            <person name="Weisblat D.A."/>
            <person name="Putnam N.H."/>
            <person name="Grigoriev I.V."/>
            <person name="Rokhsar D.S."/>
        </authorList>
    </citation>
    <scope>NUCLEOTIDE SEQUENCE</scope>
</reference>
<evidence type="ECO:0000313" key="9">
    <source>
        <dbReference type="Proteomes" id="UP000015101"/>
    </source>
</evidence>
<feature type="domain" description="RING-type" evidence="6">
    <location>
        <begin position="162"/>
        <end position="202"/>
    </location>
</feature>
<dbReference type="AlphaFoldDB" id="T1F1Y8"/>
<dbReference type="GO" id="GO:0008270">
    <property type="term" value="F:zinc ion binding"/>
    <property type="evidence" value="ECO:0007669"/>
    <property type="project" value="UniProtKB-KW"/>
</dbReference>
<protein>
    <recommendedName>
        <fullName evidence="6">RING-type domain-containing protein</fullName>
    </recommendedName>
</protein>
<dbReference type="SUPFAM" id="SSF57850">
    <property type="entry name" value="RING/U-box"/>
    <property type="match status" value="1"/>
</dbReference>
<dbReference type="KEGG" id="hro:HELRODRAFT_169458"/>
<dbReference type="EMBL" id="KB096080">
    <property type="protein sequence ID" value="ESO08584.1"/>
    <property type="molecule type" value="Genomic_DNA"/>
</dbReference>
<evidence type="ECO:0000313" key="8">
    <source>
        <dbReference type="EnsemblMetazoa" id="HelroP169458"/>
    </source>
</evidence>
<proteinExistence type="predicted"/>
<evidence type="ECO:0000313" key="7">
    <source>
        <dbReference type="EMBL" id="ESO08584.1"/>
    </source>
</evidence>
<dbReference type="PROSITE" id="PS50089">
    <property type="entry name" value="ZF_RING_2"/>
    <property type="match status" value="1"/>
</dbReference>
<dbReference type="SMART" id="SM00184">
    <property type="entry name" value="RING"/>
    <property type="match status" value="1"/>
</dbReference>
<dbReference type="InParanoid" id="T1F1Y8"/>
<dbReference type="PANTHER" id="PTHR22763">
    <property type="entry name" value="RING ZINC FINGER PROTEIN"/>
    <property type="match status" value="1"/>
</dbReference>
<dbReference type="Gene3D" id="3.30.40.10">
    <property type="entry name" value="Zinc/RING finger domain, C3HC4 (zinc finger)"/>
    <property type="match status" value="1"/>
</dbReference>
<reference evidence="8" key="3">
    <citation type="submission" date="2015-06" db="UniProtKB">
        <authorList>
            <consortium name="EnsemblMetazoa"/>
        </authorList>
    </citation>
    <scope>IDENTIFICATION</scope>
</reference>
<gene>
    <name evidence="8" type="primary">20202838</name>
    <name evidence="7" type="ORF">HELRODRAFT_169458</name>
</gene>
<dbReference type="Proteomes" id="UP000015101">
    <property type="component" value="Unassembled WGS sequence"/>
</dbReference>
<keyword evidence="5" id="KW-0472">Membrane</keyword>
<dbReference type="PANTHER" id="PTHR22763:SF190">
    <property type="entry name" value="RING FINGER PROTEIN 24"/>
    <property type="match status" value="1"/>
</dbReference>
<dbReference type="InterPro" id="IPR050731">
    <property type="entry name" value="HRD1_E3_ubiq-ligases"/>
</dbReference>
<name>T1F1Y8_HELRO</name>
<dbReference type="InterPro" id="IPR001841">
    <property type="entry name" value="Znf_RING"/>
</dbReference>
<dbReference type="Pfam" id="PF13639">
    <property type="entry name" value="zf-RING_2"/>
    <property type="match status" value="1"/>
</dbReference>
<sequence>MDHSTEYDYFWSDAKLAANTYFKKFIEEKHQSMSCTYESYLTEHLTENEFCLEDIKEFAAAVSEDLLNLACSQVIIKNDDEPKSVTSPCCYLPIEKRSTLMKEMQKLFISRLPRENMVYECPYEGTHTKGSIRHTDNYFKADCNINILKNSYLEQLSINDSCPICIEEYEEGGNICQISCGHSLHFGCAAEWIGKRPVCPLCLKQVRTVMSTSIKLEYKGGNTVDVNITTDHFVGNNLELLIDNDFNESDFNEADSSDDDLSETDISEADISEADFSEDDDVNDANNYVRDDDDDNIADIATTIMTMSLLVGTIFLFIFDLNSLRLYFL</sequence>
<keyword evidence="3" id="KW-0862">Zinc</keyword>
<dbReference type="CTD" id="20202838"/>
<dbReference type="GO" id="GO:0012505">
    <property type="term" value="C:endomembrane system"/>
    <property type="evidence" value="ECO:0000318"/>
    <property type="project" value="GO_Central"/>
</dbReference>
<dbReference type="OrthoDB" id="8062037at2759"/>
<dbReference type="GO" id="GO:0043161">
    <property type="term" value="P:proteasome-mediated ubiquitin-dependent protein catabolic process"/>
    <property type="evidence" value="ECO:0000318"/>
    <property type="project" value="GO_Central"/>
</dbReference>
<organism evidence="8 9">
    <name type="scientific">Helobdella robusta</name>
    <name type="common">Californian leech</name>
    <dbReference type="NCBI Taxonomy" id="6412"/>
    <lineage>
        <taxon>Eukaryota</taxon>
        <taxon>Metazoa</taxon>
        <taxon>Spiralia</taxon>
        <taxon>Lophotrochozoa</taxon>
        <taxon>Annelida</taxon>
        <taxon>Clitellata</taxon>
        <taxon>Hirudinea</taxon>
        <taxon>Rhynchobdellida</taxon>
        <taxon>Glossiphoniidae</taxon>
        <taxon>Helobdella</taxon>
    </lineage>
</organism>
<reference evidence="7 9" key="2">
    <citation type="journal article" date="2013" name="Nature">
        <title>Insights into bilaterian evolution from three spiralian genomes.</title>
        <authorList>
            <person name="Simakov O."/>
            <person name="Marletaz F."/>
            <person name="Cho S.J."/>
            <person name="Edsinger-Gonzales E."/>
            <person name="Havlak P."/>
            <person name="Hellsten U."/>
            <person name="Kuo D.H."/>
            <person name="Larsson T."/>
            <person name="Lv J."/>
            <person name="Arendt D."/>
            <person name="Savage R."/>
            <person name="Osoegawa K."/>
            <person name="de Jong P."/>
            <person name="Grimwood J."/>
            <person name="Chapman J.A."/>
            <person name="Shapiro H."/>
            <person name="Aerts A."/>
            <person name="Otillar R.P."/>
            <person name="Terry A.Y."/>
            <person name="Boore J.L."/>
            <person name="Grigoriev I.V."/>
            <person name="Lindberg D.R."/>
            <person name="Seaver E.C."/>
            <person name="Weisblat D.A."/>
            <person name="Putnam N.H."/>
            <person name="Rokhsar D.S."/>
        </authorList>
    </citation>
    <scope>NUCLEOTIDE SEQUENCE</scope>
</reference>
<keyword evidence="9" id="KW-1185">Reference proteome</keyword>
<dbReference type="EMBL" id="AMQM01003288">
    <property type="status" value="NOT_ANNOTATED_CDS"/>
    <property type="molecule type" value="Genomic_DNA"/>
</dbReference>
<evidence type="ECO:0000256" key="1">
    <source>
        <dbReference type="ARBA" id="ARBA00022723"/>
    </source>
</evidence>
<evidence type="ECO:0000259" key="6">
    <source>
        <dbReference type="PROSITE" id="PS50089"/>
    </source>
</evidence>
<dbReference type="EnsemblMetazoa" id="HelroT169458">
    <property type="protein sequence ID" value="HelroP169458"/>
    <property type="gene ID" value="HelroG169458"/>
</dbReference>
<keyword evidence="5" id="KW-1133">Transmembrane helix</keyword>
<dbReference type="InterPro" id="IPR013083">
    <property type="entry name" value="Znf_RING/FYVE/PHD"/>
</dbReference>
<evidence type="ECO:0000256" key="3">
    <source>
        <dbReference type="ARBA" id="ARBA00022833"/>
    </source>
</evidence>
<dbReference type="GeneID" id="20202838"/>
<dbReference type="HOGENOM" id="CLU_845385_0_0_1"/>
<evidence type="ECO:0000256" key="2">
    <source>
        <dbReference type="ARBA" id="ARBA00022771"/>
    </source>
</evidence>
<feature type="transmembrane region" description="Helical" evidence="5">
    <location>
        <begin position="300"/>
        <end position="319"/>
    </location>
</feature>
<keyword evidence="5" id="KW-0812">Transmembrane</keyword>
<evidence type="ECO:0000256" key="5">
    <source>
        <dbReference type="SAM" id="Phobius"/>
    </source>
</evidence>
<dbReference type="GO" id="GO:0061630">
    <property type="term" value="F:ubiquitin protein ligase activity"/>
    <property type="evidence" value="ECO:0000318"/>
    <property type="project" value="GO_Central"/>
</dbReference>
<evidence type="ECO:0000256" key="4">
    <source>
        <dbReference type="PROSITE-ProRule" id="PRU00175"/>
    </source>
</evidence>